<feature type="domain" description="Glycosyltransferase subfamily 4-like N-terminal" evidence="3">
    <location>
        <begin position="51"/>
        <end position="175"/>
    </location>
</feature>
<dbReference type="Gene3D" id="3.40.50.2000">
    <property type="entry name" value="Glycogen Phosphorylase B"/>
    <property type="match status" value="2"/>
</dbReference>
<organism evidence="4 5">
    <name type="scientific">Wenyingzhuangia gilva</name>
    <dbReference type="NCBI Taxonomy" id="3057677"/>
    <lineage>
        <taxon>Bacteria</taxon>
        <taxon>Pseudomonadati</taxon>
        <taxon>Bacteroidota</taxon>
        <taxon>Flavobacteriia</taxon>
        <taxon>Flavobacteriales</taxon>
        <taxon>Flavobacteriaceae</taxon>
        <taxon>Wenyingzhuangia</taxon>
    </lineage>
</organism>
<comment type="caution">
    <text evidence="4">The sequence shown here is derived from an EMBL/GenBank/DDBJ whole genome shotgun (WGS) entry which is preliminary data.</text>
</comment>
<dbReference type="PANTHER" id="PTHR46401:SF2">
    <property type="entry name" value="GLYCOSYLTRANSFERASE WBBK-RELATED"/>
    <property type="match status" value="1"/>
</dbReference>
<dbReference type="EMBL" id="JAUMIT010000001">
    <property type="protein sequence ID" value="MDO3693456.1"/>
    <property type="molecule type" value="Genomic_DNA"/>
</dbReference>
<accession>A0ABT8VNA7</accession>
<dbReference type="CDD" id="cd03809">
    <property type="entry name" value="GT4_MtfB-like"/>
    <property type="match status" value="1"/>
</dbReference>
<dbReference type="SUPFAM" id="SSF53756">
    <property type="entry name" value="UDP-Glycosyltransferase/glycogen phosphorylase"/>
    <property type="match status" value="1"/>
</dbReference>
<evidence type="ECO:0000256" key="1">
    <source>
        <dbReference type="ARBA" id="ARBA00022679"/>
    </source>
</evidence>
<protein>
    <submittedName>
        <fullName evidence="4">Glycosyltransferase family 1 protein</fullName>
    </submittedName>
</protein>
<dbReference type="Proteomes" id="UP001168642">
    <property type="component" value="Unassembled WGS sequence"/>
</dbReference>
<gene>
    <name evidence="4" type="ORF">QVZ41_01165</name>
</gene>
<evidence type="ECO:0000313" key="4">
    <source>
        <dbReference type="EMBL" id="MDO3693456.1"/>
    </source>
</evidence>
<dbReference type="Pfam" id="PF13439">
    <property type="entry name" value="Glyco_transf_4"/>
    <property type="match status" value="1"/>
</dbReference>
<reference evidence="4" key="1">
    <citation type="submission" date="2023-07" db="EMBL/GenBank/DDBJ databases">
        <title>Wenyingzhuangia sp. chi5 genome sequencing and assembly.</title>
        <authorList>
            <person name="Park S."/>
        </authorList>
    </citation>
    <scope>NUCLEOTIDE SEQUENCE</scope>
    <source>
        <strain evidence="4">Chi5</strain>
    </source>
</reference>
<proteinExistence type="predicted"/>
<sequence>MKLGFDAKRVFHNTTGLGNYSRDTLRILAAQFPHHKYFLYNPKPGSVNRLVLTSNMVLCMPKAKVWQKLSSLWRQKAIVKDLMADKIEIYHGLTNELPIGIEKTNIKSVVTIHDLIFVRYPQLYSYIDAKIHFKKFKRAAQVADKIIAISEQTKKDIVSFLDVEASKIEVIYQGCHAAFKEVYNKDQKQEVAVKYSLPSKYLLNVGTIQERKNLLTIVKAIKDTQHHLVVVGKETTYIEKVKAFIRDNNMKQRVHFLRGVAMDELAMIYQMADIFIYPSIFEGFGIPIVEAMYSKTPVISSKGSCFSEAGGAESIYVEPHDEIALKKAILNIEENLELQEKMTLKGFEYVQRFNDDVIGNQILKLYKSL</sequence>
<dbReference type="Pfam" id="PF00534">
    <property type="entry name" value="Glycos_transf_1"/>
    <property type="match status" value="1"/>
</dbReference>
<evidence type="ECO:0000259" key="3">
    <source>
        <dbReference type="Pfam" id="PF13439"/>
    </source>
</evidence>
<evidence type="ECO:0000259" key="2">
    <source>
        <dbReference type="Pfam" id="PF00534"/>
    </source>
</evidence>
<keyword evidence="1" id="KW-0808">Transferase</keyword>
<evidence type="ECO:0000313" key="5">
    <source>
        <dbReference type="Proteomes" id="UP001168642"/>
    </source>
</evidence>
<dbReference type="RefSeq" id="WP_302882725.1">
    <property type="nucleotide sequence ID" value="NZ_JAUMIT010000001.1"/>
</dbReference>
<dbReference type="PANTHER" id="PTHR46401">
    <property type="entry name" value="GLYCOSYLTRANSFERASE WBBK-RELATED"/>
    <property type="match status" value="1"/>
</dbReference>
<dbReference type="InterPro" id="IPR028098">
    <property type="entry name" value="Glyco_trans_4-like_N"/>
</dbReference>
<feature type="domain" description="Glycosyl transferase family 1" evidence="2">
    <location>
        <begin position="199"/>
        <end position="343"/>
    </location>
</feature>
<name>A0ABT8VNA7_9FLAO</name>
<keyword evidence="5" id="KW-1185">Reference proteome</keyword>
<dbReference type="InterPro" id="IPR001296">
    <property type="entry name" value="Glyco_trans_1"/>
</dbReference>